<dbReference type="PANTHER" id="PTHR45772:SF9">
    <property type="entry name" value="CONSERVED COMPONENT OF ABC TRANSPORTER FOR NATURAL AMINO ACIDS"/>
    <property type="match status" value="1"/>
</dbReference>
<evidence type="ECO:0000259" key="4">
    <source>
        <dbReference type="PROSITE" id="PS50893"/>
    </source>
</evidence>
<keyword evidence="1" id="KW-0813">Transport</keyword>
<feature type="domain" description="ABC transporter" evidence="4">
    <location>
        <begin position="5"/>
        <end position="243"/>
    </location>
</feature>
<keyword evidence="6" id="KW-1185">Reference proteome</keyword>
<evidence type="ECO:0000256" key="1">
    <source>
        <dbReference type="ARBA" id="ARBA00022448"/>
    </source>
</evidence>
<gene>
    <name evidence="5" type="ORF">BCF44_107255</name>
</gene>
<dbReference type="RefSeq" id="WP_116176257.1">
    <property type="nucleotide sequence ID" value="NZ_CP144375.1"/>
</dbReference>
<dbReference type="GO" id="GO:0005886">
    <property type="term" value="C:plasma membrane"/>
    <property type="evidence" value="ECO:0007669"/>
    <property type="project" value="TreeGrafter"/>
</dbReference>
<dbReference type="InterPro" id="IPR027417">
    <property type="entry name" value="P-loop_NTPase"/>
</dbReference>
<name>A0A3E0HIA7_9PSEU</name>
<protein>
    <submittedName>
        <fullName evidence="5">Branched-chain amino acid transport system ATP-binding protein/branched-chain amino acid transport system permease protein</fullName>
    </submittedName>
</protein>
<evidence type="ECO:0000313" key="6">
    <source>
        <dbReference type="Proteomes" id="UP000256269"/>
    </source>
</evidence>
<dbReference type="OrthoDB" id="8724465at2"/>
<comment type="caution">
    <text evidence="5">The sequence shown here is derived from an EMBL/GenBank/DDBJ whole genome shotgun (WGS) entry which is preliminary data.</text>
</comment>
<dbReference type="SMART" id="SM00382">
    <property type="entry name" value="AAA"/>
    <property type="match status" value="1"/>
</dbReference>
<dbReference type="InterPro" id="IPR003439">
    <property type="entry name" value="ABC_transporter-like_ATP-bd"/>
</dbReference>
<keyword evidence="2" id="KW-0547">Nucleotide-binding</keyword>
<dbReference type="EMBL" id="QUNO01000007">
    <property type="protein sequence ID" value="REH46122.1"/>
    <property type="molecule type" value="Genomic_DNA"/>
</dbReference>
<reference evidence="5 6" key="1">
    <citation type="submission" date="2018-08" db="EMBL/GenBank/DDBJ databases">
        <title>Genomic Encyclopedia of Archaeal and Bacterial Type Strains, Phase II (KMG-II): from individual species to whole genera.</title>
        <authorList>
            <person name="Goeker M."/>
        </authorList>
    </citation>
    <scope>NUCLEOTIDE SEQUENCE [LARGE SCALE GENOMIC DNA]</scope>
    <source>
        <strain evidence="5 6">DSM 45791</strain>
    </source>
</reference>
<dbReference type="GO" id="GO:0005524">
    <property type="term" value="F:ATP binding"/>
    <property type="evidence" value="ECO:0007669"/>
    <property type="project" value="UniProtKB-KW"/>
</dbReference>
<dbReference type="Pfam" id="PF00005">
    <property type="entry name" value="ABC_tran"/>
    <property type="match status" value="1"/>
</dbReference>
<accession>A0A3E0HIA7</accession>
<dbReference type="CDD" id="cd03219">
    <property type="entry name" value="ABC_Mj1267_LivG_branched"/>
    <property type="match status" value="1"/>
</dbReference>
<dbReference type="Pfam" id="PF12399">
    <property type="entry name" value="BCA_ABC_TP_C"/>
    <property type="match status" value="1"/>
</dbReference>
<dbReference type="AlphaFoldDB" id="A0A3E0HIA7"/>
<dbReference type="PROSITE" id="PS00211">
    <property type="entry name" value="ABC_TRANSPORTER_1"/>
    <property type="match status" value="1"/>
</dbReference>
<dbReference type="PANTHER" id="PTHR45772">
    <property type="entry name" value="CONSERVED COMPONENT OF ABC TRANSPORTER FOR NATURAL AMINO ACIDS-RELATED"/>
    <property type="match status" value="1"/>
</dbReference>
<dbReference type="InterPro" id="IPR032823">
    <property type="entry name" value="BCA_ABC_TP_C"/>
</dbReference>
<organism evidence="5 6">
    <name type="scientific">Kutzneria buriramensis</name>
    <dbReference type="NCBI Taxonomy" id="1045776"/>
    <lineage>
        <taxon>Bacteria</taxon>
        <taxon>Bacillati</taxon>
        <taxon>Actinomycetota</taxon>
        <taxon>Actinomycetes</taxon>
        <taxon>Pseudonocardiales</taxon>
        <taxon>Pseudonocardiaceae</taxon>
        <taxon>Kutzneria</taxon>
    </lineage>
</organism>
<dbReference type="GO" id="GO:0016887">
    <property type="term" value="F:ATP hydrolysis activity"/>
    <property type="evidence" value="ECO:0007669"/>
    <property type="project" value="InterPro"/>
</dbReference>
<sequence>MTPLLEVDGVSRSFGSVPALVNASLTVERNSITALIGPNGSGKTTLFNVITGNLRADTGRVRFDGHDVTTARPAALYRRGLSRTYQQARVFSQLTVEENLVVAGGFGLAQLFGRRVNRRDRQRATELIDEFRLGRVADLPAAELSYGQRKLLEFAAVLMSSPTLILLDEPTAGVNPVLIETMEHHIRRLHAAGITFLIVEHDMNVVMRLCDPVVVLDQGREIFTGPPDAVREHPAVLDAYLGA</sequence>
<dbReference type="InterPro" id="IPR017871">
    <property type="entry name" value="ABC_transporter-like_CS"/>
</dbReference>
<dbReference type="InterPro" id="IPR003593">
    <property type="entry name" value="AAA+_ATPase"/>
</dbReference>
<dbReference type="InterPro" id="IPR051120">
    <property type="entry name" value="ABC_AA/LPS_Transport"/>
</dbReference>
<proteinExistence type="predicted"/>
<dbReference type="PROSITE" id="PS50893">
    <property type="entry name" value="ABC_TRANSPORTER_2"/>
    <property type="match status" value="1"/>
</dbReference>
<evidence type="ECO:0000256" key="3">
    <source>
        <dbReference type="ARBA" id="ARBA00022840"/>
    </source>
</evidence>
<dbReference type="Proteomes" id="UP000256269">
    <property type="component" value="Unassembled WGS sequence"/>
</dbReference>
<keyword evidence="3 5" id="KW-0067">ATP-binding</keyword>
<dbReference type="Gene3D" id="3.40.50.300">
    <property type="entry name" value="P-loop containing nucleotide triphosphate hydrolases"/>
    <property type="match status" value="1"/>
</dbReference>
<dbReference type="SUPFAM" id="SSF52540">
    <property type="entry name" value="P-loop containing nucleoside triphosphate hydrolases"/>
    <property type="match status" value="1"/>
</dbReference>
<evidence type="ECO:0000256" key="2">
    <source>
        <dbReference type="ARBA" id="ARBA00022741"/>
    </source>
</evidence>
<evidence type="ECO:0000313" key="5">
    <source>
        <dbReference type="EMBL" id="REH46122.1"/>
    </source>
</evidence>